<dbReference type="Proteomes" id="UP001158067">
    <property type="component" value="Unassembled WGS sequence"/>
</dbReference>
<evidence type="ECO:0000256" key="3">
    <source>
        <dbReference type="SAM" id="Phobius"/>
    </source>
</evidence>
<reference evidence="5 6" key="1">
    <citation type="submission" date="2017-05" db="EMBL/GenBank/DDBJ databases">
        <authorList>
            <person name="Varghese N."/>
            <person name="Submissions S."/>
        </authorList>
    </citation>
    <scope>NUCLEOTIDE SEQUENCE [LARGE SCALE GENOMIC DNA]</scope>
    <source>
        <strain evidence="5 6">DSM 25457</strain>
    </source>
</reference>
<organism evidence="5 6">
    <name type="scientific">Neorhodopirellula lusitana</name>
    <dbReference type="NCBI Taxonomy" id="445327"/>
    <lineage>
        <taxon>Bacteria</taxon>
        <taxon>Pseudomonadati</taxon>
        <taxon>Planctomycetota</taxon>
        <taxon>Planctomycetia</taxon>
        <taxon>Pirellulales</taxon>
        <taxon>Pirellulaceae</taxon>
        <taxon>Neorhodopirellula</taxon>
    </lineage>
</organism>
<feature type="region of interest" description="Disordered" evidence="2">
    <location>
        <begin position="613"/>
        <end position="632"/>
    </location>
</feature>
<name>A0ABY1QPE5_9BACT</name>
<proteinExistence type="predicted"/>
<dbReference type="Pfam" id="PF22113">
    <property type="entry name" value="Mtrc-MtrF_II-IV_dom"/>
    <property type="match status" value="1"/>
</dbReference>
<protein>
    <submittedName>
        <fullName evidence="5">Cytochrome c554 and c-prime</fullName>
    </submittedName>
</protein>
<evidence type="ECO:0000313" key="6">
    <source>
        <dbReference type="Proteomes" id="UP001158067"/>
    </source>
</evidence>
<accession>A0ABY1QPE5</accession>
<feature type="transmembrane region" description="Helical" evidence="3">
    <location>
        <begin position="862"/>
        <end position="883"/>
    </location>
</feature>
<dbReference type="SUPFAM" id="SSF48695">
    <property type="entry name" value="Multiheme cytochromes"/>
    <property type="match status" value="2"/>
</dbReference>
<dbReference type="EMBL" id="FXUG01000018">
    <property type="protein sequence ID" value="SMP74925.1"/>
    <property type="molecule type" value="Genomic_DNA"/>
</dbReference>
<dbReference type="InterPro" id="IPR054337">
    <property type="entry name" value="Mtrc-MtrF-like_dom_II/IV"/>
</dbReference>
<gene>
    <name evidence="5" type="ORF">SAMN06265222_11881</name>
</gene>
<keyword evidence="3" id="KW-0812">Transmembrane</keyword>
<evidence type="ECO:0000256" key="1">
    <source>
        <dbReference type="ARBA" id="ARBA00022729"/>
    </source>
</evidence>
<sequence>MNPWASDPASTELAIPVDRRILSVVAFASEESSKLVGVETKLANIPGMLTRLLITLVPRSVFMCSVQTPRQLARQILSAFALATLALVAMPSAPSMAGEKMLDAFPESASSGCMACHGEIELIRESGSEMMQQIMALGAELGDNAGCIVCHNGDPTETQDKAIAHGGDDFYPDPGSPWVNEDTCGRCHPTHVDVQWRSLMMTEAGKIQGVCWSFGGLTGYEHKYGNYAVENPSDPDARSGSKAYKAYMAKLKEMEPQVFVDRHEALPEALRFDQLDQLNEDPTLAAYTYIRQECQRCHLAVKGRQERGDYRGMGCSACHVPYGNEAFYEGDDPSIDHESPGHMLVHSIQGTREAKVTVHEETYSGIPVETCTTCHDRGKRIGVSFQGLMETPYEAPYAADGSAQPKLHTKHYIAMEQDIHYQKGMTCQDCHTSIDVHGDGFLAAANLGSVQIECSDCHGTPDIYPWDLPLGFMDEYQDSAATGAPRGLTTQLESHTSQGTIYDPQDGYLLTARGNPYGNVVRDGKDIIVHTAAGKDIRTSTLKKIKDTGKLSLEGTVAMSGVASHLKEMECYSCHASWAPQCYGCHVKIDFSQKDQCPECNESKSNFDWVAAGRKHQEPEHRTDRGETGYDTIIPGKITENRSYLRWEEPMLGVNGEGRVTPLAPGCQPSVTVIGADGKPILTNHIFKTPEGTEGGGDGGQLAIDMSPTQPHTMTKNARSCESCHASEKALGYGIDGGRSTRPPSDRVFVDLETVDGTILPKKTKPQLESIENLPDDWSRIVDEEGNQLQTIGHHFKLSRALNNDERARMSREGACLACHQNIPNESLAVNLLHHVAKYAGQMPVTADQHNSLVNKIVLMSAWVQAIGIIGVPLAIVVGMVWFRRRRQAKV</sequence>
<evidence type="ECO:0000313" key="5">
    <source>
        <dbReference type="EMBL" id="SMP74925.1"/>
    </source>
</evidence>
<dbReference type="InterPro" id="IPR051829">
    <property type="entry name" value="Multiheme_Cytochr_ET"/>
</dbReference>
<evidence type="ECO:0000256" key="2">
    <source>
        <dbReference type="SAM" id="MobiDB-lite"/>
    </source>
</evidence>
<dbReference type="PANTHER" id="PTHR35038">
    <property type="entry name" value="DISSIMILATORY SULFITE REDUCTASE SIRA"/>
    <property type="match status" value="1"/>
</dbReference>
<keyword evidence="6" id="KW-1185">Reference proteome</keyword>
<dbReference type="InterPro" id="IPR036280">
    <property type="entry name" value="Multihaem_cyt_sf"/>
</dbReference>
<comment type="caution">
    <text evidence="5">The sequence shown here is derived from an EMBL/GenBank/DDBJ whole genome shotgun (WGS) entry which is preliminary data.</text>
</comment>
<evidence type="ECO:0000259" key="4">
    <source>
        <dbReference type="Pfam" id="PF22113"/>
    </source>
</evidence>
<keyword evidence="1" id="KW-0732">Signal</keyword>
<keyword evidence="3" id="KW-1133">Transmembrane helix</keyword>
<feature type="domain" description="Outer membrane cytochrome MtrC/MtrF-like" evidence="4">
    <location>
        <begin position="292"/>
        <end position="460"/>
    </location>
</feature>
<keyword evidence="3" id="KW-0472">Membrane</keyword>
<feature type="compositionally biased region" description="Basic and acidic residues" evidence="2">
    <location>
        <begin position="615"/>
        <end position="628"/>
    </location>
</feature>
<dbReference type="PANTHER" id="PTHR35038:SF8">
    <property type="entry name" value="C-TYPE POLYHEME CYTOCHROME OMCC"/>
    <property type="match status" value="1"/>
</dbReference>